<name>A0AAW1NIM8_9CHLO</name>
<evidence type="ECO:0000259" key="2">
    <source>
        <dbReference type="Pfam" id="PF05605"/>
    </source>
</evidence>
<dbReference type="InterPro" id="IPR008598">
    <property type="entry name" value="Di19_Zn-bd"/>
</dbReference>
<comment type="caution">
    <text evidence="3">The sequence shown here is derived from an EMBL/GenBank/DDBJ whole genome shotgun (WGS) entry which is preliminary data.</text>
</comment>
<keyword evidence="4" id="KW-1185">Reference proteome</keyword>
<proteinExistence type="predicted"/>
<feature type="compositionally biased region" description="Polar residues" evidence="1">
    <location>
        <begin position="127"/>
        <end position="156"/>
    </location>
</feature>
<dbReference type="AlphaFoldDB" id="A0AAW1NIM8"/>
<accession>A0AAW1NIM8</accession>
<gene>
    <name evidence="3" type="ORF">WJX73_008163</name>
</gene>
<feature type="region of interest" description="Disordered" evidence="1">
    <location>
        <begin position="88"/>
        <end position="197"/>
    </location>
</feature>
<feature type="domain" description="Di19 zinc-binding" evidence="2">
    <location>
        <begin position="39"/>
        <end position="89"/>
    </location>
</feature>
<reference evidence="3 4" key="1">
    <citation type="journal article" date="2024" name="Nat. Commun.">
        <title>Phylogenomics reveals the evolutionary origins of lichenization in chlorophyte algae.</title>
        <authorList>
            <person name="Puginier C."/>
            <person name="Libourel C."/>
            <person name="Otte J."/>
            <person name="Skaloud P."/>
            <person name="Haon M."/>
            <person name="Grisel S."/>
            <person name="Petersen M."/>
            <person name="Berrin J.G."/>
            <person name="Delaux P.M."/>
            <person name="Dal Grande F."/>
            <person name="Keller J."/>
        </authorList>
    </citation>
    <scope>NUCLEOTIDE SEQUENCE [LARGE SCALE GENOMIC DNA]</scope>
    <source>
        <strain evidence="3 4">SAG 2036</strain>
    </source>
</reference>
<sequence>MASQSPEQLLLVKRQASLSGSSSADGGAETAECSSSAADFLCPYCYENSLPYSGLVDHIMDHHSFAQRSVKCPICRRPARDMVQHLLQHSQGSSRPGPSHSFPSSSSRSSKDRMSGLRLDCERTPSEWDSYSEGTLEMPSSSVQPPSSAHMLSTPYSDAGLPGMPGLTPLSVPAAATSAPAAVQQQAPPAKPRPAVKDTPELRSKFLEQLLLSAFELDWR</sequence>
<organism evidence="3 4">
    <name type="scientific">Symbiochloris irregularis</name>
    <dbReference type="NCBI Taxonomy" id="706552"/>
    <lineage>
        <taxon>Eukaryota</taxon>
        <taxon>Viridiplantae</taxon>
        <taxon>Chlorophyta</taxon>
        <taxon>core chlorophytes</taxon>
        <taxon>Trebouxiophyceae</taxon>
        <taxon>Trebouxiales</taxon>
        <taxon>Trebouxiaceae</taxon>
        <taxon>Symbiochloris</taxon>
    </lineage>
</organism>
<evidence type="ECO:0000313" key="4">
    <source>
        <dbReference type="Proteomes" id="UP001465755"/>
    </source>
</evidence>
<dbReference type="Pfam" id="PF05605">
    <property type="entry name" value="zf-Di19"/>
    <property type="match status" value="1"/>
</dbReference>
<dbReference type="EMBL" id="JALJOQ010000300">
    <property type="protein sequence ID" value="KAK9785524.1"/>
    <property type="molecule type" value="Genomic_DNA"/>
</dbReference>
<feature type="compositionally biased region" description="Low complexity" evidence="1">
    <location>
        <begin position="92"/>
        <end position="108"/>
    </location>
</feature>
<protein>
    <recommendedName>
        <fullName evidence="2">Di19 zinc-binding domain-containing protein</fullName>
    </recommendedName>
</protein>
<feature type="compositionally biased region" description="Basic and acidic residues" evidence="1">
    <location>
        <begin position="109"/>
        <end position="126"/>
    </location>
</feature>
<evidence type="ECO:0000256" key="1">
    <source>
        <dbReference type="SAM" id="MobiDB-lite"/>
    </source>
</evidence>
<feature type="compositionally biased region" description="Low complexity" evidence="1">
    <location>
        <begin position="172"/>
        <end position="188"/>
    </location>
</feature>
<evidence type="ECO:0000313" key="3">
    <source>
        <dbReference type="EMBL" id="KAK9785524.1"/>
    </source>
</evidence>
<dbReference type="Proteomes" id="UP001465755">
    <property type="component" value="Unassembled WGS sequence"/>
</dbReference>